<dbReference type="Proteomes" id="UP000321224">
    <property type="component" value="Unassembled WGS sequence"/>
</dbReference>
<dbReference type="EMBL" id="BJVY01000019">
    <property type="protein sequence ID" value="GEL71797.1"/>
    <property type="molecule type" value="Genomic_DNA"/>
</dbReference>
<evidence type="ECO:0000313" key="2">
    <source>
        <dbReference type="EMBL" id="GEL71797.1"/>
    </source>
</evidence>
<evidence type="ECO:0000256" key="1">
    <source>
        <dbReference type="SAM" id="MobiDB-lite"/>
    </source>
</evidence>
<dbReference type="AlphaFoldDB" id="A0A511HE13"/>
<protein>
    <submittedName>
        <fullName evidence="2">Uncharacterized protein</fullName>
    </submittedName>
</protein>
<sequence>MDANGSLPTGRGSPGAADGTVASSMSMDANGSFSAGGGAPVAIVGIAAASSMSMDANGSSPP</sequence>
<proteinExistence type="predicted"/>
<comment type="caution">
    <text evidence="2">The sequence shown here is derived from an EMBL/GenBank/DDBJ whole genome shotgun (WGS) entry which is preliminary data.</text>
</comment>
<feature type="region of interest" description="Disordered" evidence="1">
    <location>
        <begin position="1"/>
        <end position="30"/>
    </location>
</feature>
<feature type="compositionally biased region" description="Polar residues" evidence="1">
    <location>
        <begin position="21"/>
        <end position="30"/>
    </location>
</feature>
<organism evidence="2 3">
    <name type="scientific">Myxococcus virescens</name>
    <dbReference type="NCBI Taxonomy" id="83456"/>
    <lineage>
        <taxon>Bacteria</taxon>
        <taxon>Pseudomonadati</taxon>
        <taxon>Myxococcota</taxon>
        <taxon>Myxococcia</taxon>
        <taxon>Myxococcales</taxon>
        <taxon>Cystobacterineae</taxon>
        <taxon>Myxococcaceae</taxon>
        <taxon>Myxococcus</taxon>
    </lineage>
</organism>
<accession>A0A511HE13</accession>
<gene>
    <name evidence="2" type="ORF">MVI01_35810</name>
</gene>
<reference evidence="2 3" key="1">
    <citation type="submission" date="2019-07" db="EMBL/GenBank/DDBJ databases">
        <title>Whole genome shotgun sequence of Myxococcus virescens NBRC 100334.</title>
        <authorList>
            <person name="Hosoyama A."/>
            <person name="Uohara A."/>
            <person name="Ohji S."/>
            <person name="Ichikawa N."/>
        </authorList>
    </citation>
    <scope>NUCLEOTIDE SEQUENCE [LARGE SCALE GENOMIC DNA]</scope>
    <source>
        <strain evidence="2 3">NBRC 100334</strain>
    </source>
</reference>
<evidence type="ECO:0000313" key="3">
    <source>
        <dbReference type="Proteomes" id="UP000321224"/>
    </source>
</evidence>
<name>A0A511HE13_9BACT</name>